<name>A0A0A2V7F2_PARBA</name>
<sequence length="114" mass="12078">MDAFLRTLEGSSADLRKMSVNFDCNGATLSPPSPSAKITPIISTSSTPIPLHTTLTPSLPISQLPTTPTVELAILPFPSALPLDKKEAINHSLANMRSNMLHMGPTATADGNRQ</sequence>
<dbReference type="KEGG" id="pbl:PAAG_11206"/>
<dbReference type="HOGENOM" id="CLU_2121787_0_0_1"/>
<evidence type="ECO:0000313" key="1">
    <source>
        <dbReference type="EMBL" id="KGQ02030.1"/>
    </source>
</evidence>
<dbReference type="EMBL" id="KN293993">
    <property type="protein sequence ID" value="KGQ02030.1"/>
    <property type="molecule type" value="Genomic_DNA"/>
</dbReference>
<dbReference type="Proteomes" id="UP000002059">
    <property type="component" value="Partially assembled WGS sequence"/>
</dbReference>
<protein>
    <submittedName>
        <fullName evidence="1">Uncharacterized protein</fullName>
    </submittedName>
</protein>
<dbReference type="OrthoDB" id="3830579at2759"/>
<proteinExistence type="predicted"/>
<gene>
    <name evidence="1" type="ORF">PAAG_11206</name>
</gene>
<evidence type="ECO:0000313" key="2">
    <source>
        <dbReference type="Proteomes" id="UP000002059"/>
    </source>
</evidence>
<dbReference type="AlphaFoldDB" id="A0A0A2V7F2"/>
<dbReference type="VEuPathDB" id="FungiDB:PAAG_11206"/>
<dbReference type="GeneID" id="26970292"/>
<reference evidence="1 2" key="1">
    <citation type="journal article" date="2011" name="PLoS Genet.">
        <title>Comparative genomic analysis of human fungal pathogens causing paracoccidioidomycosis.</title>
        <authorList>
            <person name="Desjardins C.A."/>
            <person name="Champion M.D."/>
            <person name="Holder J.W."/>
            <person name="Muszewska A."/>
            <person name="Goldberg J."/>
            <person name="Bailao A.M."/>
            <person name="Brigido M.M."/>
            <person name="Ferreira M.E."/>
            <person name="Garcia A.M."/>
            <person name="Grynberg M."/>
            <person name="Gujja S."/>
            <person name="Heiman D.I."/>
            <person name="Henn M.R."/>
            <person name="Kodira C.D."/>
            <person name="Leon-Narvaez H."/>
            <person name="Longo L.V."/>
            <person name="Ma L.J."/>
            <person name="Malavazi I."/>
            <person name="Matsuo A.L."/>
            <person name="Morais F.V."/>
            <person name="Pereira M."/>
            <person name="Rodriguez-Brito S."/>
            <person name="Sakthikumar S."/>
            <person name="Salem-Izacc S.M."/>
            <person name="Sykes S.M."/>
            <person name="Teixeira M.M."/>
            <person name="Vallejo M.C."/>
            <person name="Walter M.E."/>
            <person name="Yandava C."/>
            <person name="Young S."/>
            <person name="Zeng Q."/>
            <person name="Zucker J."/>
            <person name="Felipe M.S."/>
            <person name="Goldman G.H."/>
            <person name="Haas B.J."/>
            <person name="McEwen J.G."/>
            <person name="Nino-Vega G."/>
            <person name="Puccia R."/>
            <person name="San-Blas G."/>
            <person name="Soares C.M."/>
            <person name="Birren B.W."/>
            <person name="Cuomo C.A."/>
        </authorList>
    </citation>
    <scope>NUCLEOTIDE SEQUENCE [LARGE SCALE GENOMIC DNA]</scope>
    <source>
        <strain evidence="2">ATCC MYA-826 / Pb01</strain>
    </source>
</reference>
<keyword evidence="2" id="KW-1185">Reference proteome</keyword>
<organism evidence="1 2">
    <name type="scientific">Paracoccidioides lutzii (strain ATCC MYA-826 / Pb01)</name>
    <name type="common">Paracoccidioides brasiliensis</name>
    <dbReference type="NCBI Taxonomy" id="502779"/>
    <lineage>
        <taxon>Eukaryota</taxon>
        <taxon>Fungi</taxon>
        <taxon>Dikarya</taxon>
        <taxon>Ascomycota</taxon>
        <taxon>Pezizomycotina</taxon>
        <taxon>Eurotiomycetes</taxon>
        <taxon>Eurotiomycetidae</taxon>
        <taxon>Onygenales</taxon>
        <taxon>Ajellomycetaceae</taxon>
        <taxon>Paracoccidioides</taxon>
    </lineage>
</organism>
<dbReference type="RefSeq" id="XP_015703505.1">
    <property type="nucleotide sequence ID" value="XM_015846898.1"/>
</dbReference>
<accession>A0A0A2V7F2</accession>